<organism evidence="3 4">
    <name type="scientific">Thlaspi arvense</name>
    <name type="common">Field penny-cress</name>
    <dbReference type="NCBI Taxonomy" id="13288"/>
    <lineage>
        <taxon>Eukaryota</taxon>
        <taxon>Viridiplantae</taxon>
        <taxon>Streptophyta</taxon>
        <taxon>Embryophyta</taxon>
        <taxon>Tracheophyta</taxon>
        <taxon>Spermatophyta</taxon>
        <taxon>Magnoliopsida</taxon>
        <taxon>eudicotyledons</taxon>
        <taxon>Gunneridae</taxon>
        <taxon>Pentapetalae</taxon>
        <taxon>rosids</taxon>
        <taxon>malvids</taxon>
        <taxon>Brassicales</taxon>
        <taxon>Brassicaceae</taxon>
        <taxon>Thlaspideae</taxon>
        <taxon>Thlaspi</taxon>
    </lineage>
</organism>
<feature type="transmembrane region" description="Helical" evidence="2">
    <location>
        <begin position="448"/>
        <end position="469"/>
    </location>
</feature>
<proteinExistence type="predicted"/>
<feature type="region of interest" description="Disordered" evidence="1">
    <location>
        <begin position="174"/>
        <end position="240"/>
    </location>
</feature>
<dbReference type="AlphaFoldDB" id="A0AAU9REQ3"/>
<keyword evidence="2" id="KW-0472">Membrane</keyword>
<dbReference type="FunFam" id="3.90.550.50:FF:000006">
    <property type="entry name" value="Fringe-related protein-like"/>
    <property type="match status" value="1"/>
</dbReference>
<feature type="transmembrane region" description="Helical" evidence="2">
    <location>
        <begin position="658"/>
        <end position="680"/>
    </location>
</feature>
<dbReference type="Pfam" id="PF04000">
    <property type="entry name" value="Sas10_Utp3"/>
    <property type="match status" value="1"/>
</dbReference>
<sequence length="1123" mass="128718">MQTYHGLVYLRVLIWYLRVSPSTFRISSCLVPNKNHGGDHKIGPCRENKDVSYAHEEDHKDSSLEAPQLASVLTEMKEGLEVVRSKVEALTAKVKANSFPTADGMSYLEAKHLLLLSYCQCLVYYLLRKAKGFSIDGHPVVRSLVEIRMFLEKIRPIDKKLQYQIQKLTTAGGSVAEQAHSEGAAPISEDISNYKPNPDLLADKNVDEPEDGAYRPPKFAPMSMDDKTSKQERDAARKEKHFIRQAGDGTYMKEMLDDLEDRPEEIREYFGAESNEHKKFIAQSERQQKIEEDNFTRAPRTKEDKKREKRLKSRNGLLGLTENFYDEINFLGKDGEEPSSFRGSKRGGKFKRRKYYSLLNDQRGTDMDTPTSERRKNVVSISLSLSSLFPSAMGNSSSSNTSLSNPKNRLLEDHHHHDKLKSLTPRNLNQSHNSNNNTSRISFLRSPLPWLFIFLFFLPLLLISTTGGGGRKTCRPSSTYSHLSLHDQTNSSSVVKDPEEEEDDDVPPRVPALYPRRPRMFNTTLDHVVFGIAASSVLWETRKEYIKSWWRPGKTRGVVWIDKRVRTYRNEPLPEIRISQDTSRFRYTHPVGDRSAVRISRVVTETLRLGKEGVRWFVMGDDDTVFVVDNVVNVLSKYDHTQFYYVGSSSEAHVQNIFFSYSMAFGGGGFAISYALALELSRMQDRCIQRYPGLYGSDDRIQACMTELGVPLTKEPGFHQYDVYGDLLGLLGAHPVAPLVSLHHIDVVQPIFPKMKRSRALRHLMSSADLDSASIFQQSICYDQSRFWSISVSWGFSVQIIRGIISPRELEMPSRTFLNWFRKADYIGYAFNTRPVSRHPCQRPFVFYVDSAKYDKGRRQVIGYYNLDKSRRIPSCRWRLDSPGRISSVVVLKRPDPLRWHKVGPTLVDMKSKRDNRLSPRRDCCRVLPSRRNTTMYIWVGNCADGEISELDHPQQDCGTVKKLFSGQGLAGEWLLCFYHRWKLSDFFLTSLFSNFALRHLFPLLPFFLPVTKLRLISCIVRLGCVLMMSCQILIGGDWGNGRGSKNRQTDMRLVSHGHGFLKAMNGHCLSIVHVQAHCETPPETESANFPEKIRRIRRGQSYLRSENQNQKDSMNPKFEERD</sequence>
<dbReference type="InterPro" id="IPR006740">
    <property type="entry name" value="DUF604"/>
</dbReference>
<reference evidence="3 4" key="1">
    <citation type="submission" date="2022-03" db="EMBL/GenBank/DDBJ databases">
        <authorList>
            <person name="Nunn A."/>
            <person name="Chopra R."/>
            <person name="Nunn A."/>
            <person name="Contreras Garrido A."/>
        </authorList>
    </citation>
    <scope>NUCLEOTIDE SEQUENCE [LARGE SCALE GENOMIC DNA]</scope>
</reference>
<evidence type="ECO:0000313" key="4">
    <source>
        <dbReference type="Proteomes" id="UP000836841"/>
    </source>
</evidence>
<keyword evidence="2" id="KW-0812">Transmembrane</keyword>
<feature type="region of interest" description="Disordered" evidence="1">
    <location>
        <begin position="473"/>
        <end position="511"/>
    </location>
</feature>
<protein>
    <submittedName>
        <fullName evidence="3">Uncharacterized protein</fullName>
    </submittedName>
</protein>
<dbReference type="InterPro" id="IPR007146">
    <property type="entry name" value="Sas10/Utp3/C1D"/>
</dbReference>
<name>A0AAU9REQ3_THLAR</name>
<evidence type="ECO:0000256" key="1">
    <source>
        <dbReference type="SAM" id="MobiDB-lite"/>
    </source>
</evidence>
<dbReference type="PANTHER" id="PTHR10811">
    <property type="entry name" value="FRINGE-RELATED"/>
    <property type="match status" value="1"/>
</dbReference>
<feature type="region of interest" description="Disordered" evidence="1">
    <location>
        <begin position="1101"/>
        <end position="1123"/>
    </location>
</feature>
<keyword evidence="4" id="KW-1185">Reference proteome</keyword>
<feature type="compositionally biased region" description="Basic and acidic residues" evidence="1">
    <location>
        <begin position="286"/>
        <end position="306"/>
    </location>
</feature>
<evidence type="ECO:0000313" key="3">
    <source>
        <dbReference type="EMBL" id="CAH2038624.1"/>
    </source>
</evidence>
<feature type="region of interest" description="Disordered" evidence="1">
    <location>
        <begin position="283"/>
        <end position="310"/>
    </location>
</feature>
<feature type="compositionally biased region" description="Basic and acidic residues" evidence="1">
    <location>
        <begin position="224"/>
        <end position="237"/>
    </location>
</feature>
<accession>A0AAU9REQ3</accession>
<gene>
    <name evidence="3" type="ORF">TAV2_LOCUS998</name>
</gene>
<dbReference type="EMBL" id="OU466857">
    <property type="protein sequence ID" value="CAH2038624.1"/>
    <property type="molecule type" value="Genomic_DNA"/>
</dbReference>
<dbReference type="Pfam" id="PF04646">
    <property type="entry name" value="DUF604"/>
    <property type="match status" value="1"/>
</dbReference>
<evidence type="ECO:0000256" key="2">
    <source>
        <dbReference type="SAM" id="Phobius"/>
    </source>
</evidence>
<keyword evidence="2" id="KW-1133">Transmembrane helix</keyword>
<feature type="compositionally biased region" description="Polar residues" evidence="1">
    <location>
        <begin position="1103"/>
        <end position="1114"/>
    </location>
</feature>
<feature type="compositionally biased region" description="Polar residues" evidence="1">
    <location>
        <begin position="475"/>
        <end position="493"/>
    </location>
</feature>
<dbReference type="Proteomes" id="UP000836841">
    <property type="component" value="Chromosome 1"/>
</dbReference>
<dbReference type="Gene3D" id="3.90.550.50">
    <property type="match status" value="1"/>
</dbReference>